<sequence length="161" mass="17503">MPDLNRCDEKQSDNIHSTELNVYLECGVVALFILLIDLATPLGIANGILYVIVVLISLRSPEKRFTLIIAVICTLLVGIGYLGSPLSEIPLYQVFANRFLALFVRIPSVVYSIQENTVDEDTQTHLLNIIGSSGNLAALSNPVVEGSSAGRTLPRQPPNDL</sequence>
<reference evidence="3" key="1">
    <citation type="submission" date="2016-10" db="EMBL/GenBank/DDBJ databases">
        <authorList>
            <person name="Varghese N."/>
            <person name="Submissions S."/>
        </authorList>
    </citation>
    <scope>NUCLEOTIDE SEQUENCE [LARGE SCALE GENOMIC DNA]</scope>
    <source>
        <strain evidence="3">Nm76</strain>
    </source>
</reference>
<organism evidence="2 3">
    <name type="scientific">Nitrosomonas oligotropha</name>
    <dbReference type="NCBI Taxonomy" id="42354"/>
    <lineage>
        <taxon>Bacteria</taxon>
        <taxon>Pseudomonadati</taxon>
        <taxon>Pseudomonadota</taxon>
        <taxon>Betaproteobacteria</taxon>
        <taxon>Nitrosomonadales</taxon>
        <taxon>Nitrosomonadaceae</taxon>
        <taxon>Nitrosomonas</taxon>
    </lineage>
</organism>
<dbReference type="AlphaFoldDB" id="A0A1H8TGB6"/>
<evidence type="ECO:0000313" key="2">
    <source>
        <dbReference type="EMBL" id="SEO90169.1"/>
    </source>
</evidence>
<dbReference type="STRING" id="42354.SAMN05216333_12441"/>
<dbReference type="Proteomes" id="UP000198814">
    <property type="component" value="Unassembled WGS sequence"/>
</dbReference>
<keyword evidence="1" id="KW-0812">Transmembrane</keyword>
<protein>
    <submittedName>
        <fullName evidence="2">Uncharacterized protein</fullName>
    </submittedName>
</protein>
<accession>A0A1H8TGB6</accession>
<evidence type="ECO:0000256" key="1">
    <source>
        <dbReference type="SAM" id="Phobius"/>
    </source>
</evidence>
<feature type="transmembrane region" description="Helical" evidence="1">
    <location>
        <begin position="28"/>
        <end position="58"/>
    </location>
</feature>
<name>A0A1H8TGB6_9PROT</name>
<evidence type="ECO:0000313" key="3">
    <source>
        <dbReference type="Proteomes" id="UP000198814"/>
    </source>
</evidence>
<proteinExistence type="predicted"/>
<keyword evidence="3" id="KW-1185">Reference proteome</keyword>
<feature type="transmembrane region" description="Helical" evidence="1">
    <location>
        <begin position="65"/>
        <end position="83"/>
    </location>
</feature>
<gene>
    <name evidence="2" type="ORF">SAMN05216333_12441</name>
</gene>
<dbReference type="EMBL" id="FODO01000024">
    <property type="protein sequence ID" value="SEO90169.1"/>
    <property type="molecule type" value="Genomic_DNA"/>
</dbReference>
<keyword evidence="1" id="KW-1133">Transmembrane helix</keyword>
<keyword evidence="1" id="KW-0472">Membrane</keyword>